<dbReference type="RefSeq" id="WP_249513905.1">
    <property type="nucleotide sequence ID" value="NZ_CP093366.1"/>
</dbReference>
<accession>A0ABY4P7F8</accession>
<gene>
    <name evidence="1" type="ORF">MOO45_05300</name>
</gene>
<evidence type="ECO:0000313" key="2">
    <source>
        <dbReference type="Proteomes" id="UP000831495"/>
    </source>
</evidence>
<dbReference type="EMBL" id="CP093366">
    <property type="protein sequence ID" value="UQS81635.1"/>
    <property type="molecule type" value="Genomic_DNA"/>
</dbReference>
<sequence>MNENNQWLLQQLDDLIKNEPQYEQRALLEGLKKIINEQDLRLEQLQNEIDGRLWNHDQW</sequence>
<evidence type="ECO:0008006" key="3">
    <source>
        <dbReference type="Google" id="ProtNLM"/>
    </source>
</evidence>
<protein>
    <recommendedName>
        <fullName evidence="3">Phage protein</fullName>
    </recommendedName>
</protein>
<organism evidence="1 2">
    <name type="scientific">Bombilactobacillus folatiphilus</name>
    <dbReference type="NCBI Taxonomy" id="2923362"/>
    <lineage>
        <taxon>Bacteria</taxon>
        <taxon>Bacillati</taxon>
        <taxon>Bacillota</taxon>
        <taxon>Bacilli</taxon>
        <taxon>Lactobacillales</taxon>
        <taxon>Lactobacillaceae</taxon>
        <taxon>Bombilactobacillus</taxon>
    </lineage>
</organism>
<evidence type="ECO:0000313" key="1">
    <source>
        <dbReference type="EMBL" id="UQS81635.1"/>
    </source>
</evidence>
<reference evidence="1" key="1">
    <citation type="journal article" date="2022" name="Int. J. Syst. Evol. Microbiol.">
        <title>Apilactobacillus apisilvae sp. nov., Nicolia spurrieriana gen. nov. sp. nov., Bombilactobacillus folatiphilus sp. nov. and Bombilactobacillus thymidiniphilus sp. nov., four new lactic acid bacterial isolates from stingless bees Tetragonula carbonaria and Austroplebeia australis.</title>
        <authorList>
            <person name="Oliphant S.A."/>
            <person name="Watson-Haigh N.S."/>
            <person name="Sumby K.M."/>
            <person name="Gardner J."/>
            <person name="Groom S."/>
            <person name="Jiranek V."/>
        </authorList>
    </citation>
    <scope>NUCLEOTIDE SEQUENCE</scope>
    <source>
        <strain evidence="1">SG4_D2</strain>
    </source>
</reference>
<proteinExistence type="predicted"/>
<name>A0ABY4P7F8_9LACO</name>
<dbReference type="Proteomes" id="UP000831495">
    <property type="component" value="Chromosome"/>
</dbReference>
<keyword evidence="2" id="KW-1185">Reference proteome</keyword>